<evidence type="ECO:0000313" key="2">
    <source>
        <dbReference type="EMBL" id="AGB40136.1"/>
    </source>
</evidence>
<evidence type="ECO:0000259" key="1">
    <source>
        <dbReference type="Pfam" id="PF01261"/>
    </source>
</evidence>
<dbReference type="eggNOG" id="COG1082">
    <property type="taxonomic scope" value="Bacteria"/>
</dbReference>
<dbReference type="SUPFAM" id="SSF51658">
    <property type="entry name" value="Xylose isomerase-like"/>
    <property type="match status" value="1"/>
</dbReference>
<feature type="domain" description="Xylose isomerase-like TIM barrel" evidence="1">
    <location>
        <begin position="20"/>
        <end position="307"/>
    </location>
</feature>
<protein>
    <submittedName>
        <fullName evidence="2">Sugar phosphate isomerase/epimerase</fullName>
    </submittedName>
</protein>
<proteinExistence type="predicted"/>
<reference evidence="3" key="1">
    <citation type="submission" date="2012-02" db="EMBL/GenBank/DDBJ databases">
        <title>The complete genome of Halobacteroides halobius DSM 5150.</title>
        <authorList>
            <person name="Lucas S."/>
            <person name="Copeland A."/>
            <person name="Lapidus A."/>
            <person name="Glavina del Rio T."/>
            <person name="Dalin E."/>
            <person name="Tice H."/>
            <person name="Bruce D."/>
            <person name="Goodwin L."/>
            <person name="Pitluck S."/>
            <person name="Peters L."/>
            <person name="Mikhailova N."/>
            <person name="Gu W."/>
            <person name="Kyrpides N."/>
            <person name="Mavromatis K."/>
            <person name="Ivanova N."/>
            <person name="Brettin T."/>
            <person name="Detter J.C."/>
            <person name="Han C."/>
            <person name="Larimer F."/>
            <person name="Land M."/>
            <person name="Hauser L."/>
            <person name="Markowitz V."/>
            <person name="Cheng J.-F."/>
            <person name="Hugenholtz P."/>
            <person name="Woyke T."/>
            <person name="Wu D."/>
            <person name="Tindall B."/>
            <person name="Pomrenke H."/>
            <person name="Brambilla E."/>
            <person name="Klenk H.-P."/>
            <person name="Eisen J.A."/>
        </authorList>
    </citation>
    <scope>NUCLEOTIDE SEQUENCE [LARGE SCALE GENOMIC DNA]</scope>
    <source>
        <strain evidence="3">ATCC 35273 / DSM 5150 / MD-1</strain>
    </source>
</reference>
<keyword evidence="2" id="KW-0413">Isomerase</keyword>
<sequence>MKAGVFNPVFGDSLSLAEMLDKVVELGLDAVEIGTGCSPGNFHCKPDELLNDEAKLEEFKAAFEDRDLIISGLSCHGNPLHPVPEKAEADHEVFRKTVLLAEKLEVPVVNLFSGCPGGSEDAKRPNWITYTWPNDYAEALEWQWEEKVIPYWKEQGKFAQEHGIKLAFEMHPGFVVYNPATLLKLREAVGDVIGANFDPSHLIWQGIEPVKAIHELKGAIYHFHAKDTAINPVRCPVNGVLDTTNLGEVAERSWAFRSLGYGNGIKYWKDIVSALRMTGYDYVLSIEHEDALASVDEGLTKAAQVLKESLLYEEPVNPWWTD</sequence>
<dbReference type="EMBL" id="CP003359">
    <property type="protein sequence ID" value="AGB40136.1"/>
    <property type="molecule type" value="Genomic_DNA"/>
</dbReference>
<dbReference type="PATRIC" id="fig|748449.3.peg.102"/>
<accession>L0K543</accession>
<dbReference type="AlphaFoldDB" id="L0K543"/>
<dbReference type="HOGENOM" id="CLU_061796_1_0_9"/>
<dbReference type="Gene3D" id="3.20.20.150">
    <property type="entry name" value="Divalent-metal-dependent TIM barrel enzymes"/>
    <property type="match status" value="1"/>
</dbReference>
<dbReference type="Pfam" id="PF01261">
    <property type="entry name" value="AP_endonuc_2"/>
    <property type="match status" value="1"/>
</dbReference>
<dbReference type="InterPro" id="IPR013022">
    <property type="entry name" value="Xyl_isomerase-like_TIM-brl"/>
</dbReference>
<keyword evidence="3" id="KW-1185">Reference proteome</keyword>
<dbReference type="GO" id="GO:0016853">
    <property type="term" value="F:isomerase activity"/>
    <property type="evidence" value="ECO:0007669"/>
    <property type="project" value="UniProtKB-KW"/>
</dbReference>
<dbReference type="PANTHER" id="PTHR12110">
    <property type="entry name" value="HYDROXYPYRUVATE ISOMERASE"/>
    <property type="match status" value="1"/>
</dbReference>
<dbReference type="OrthoDB" id="9779184at2"/>
<dbReference type="InterPro" id="IPR050312">
    <property type="entry name" value="IolE/XylAMocC-like"/>
</dbReference>
<name>L0K543_HALHC</name>
<gene>
    <name evidence="2" type="ordered locus">Halha_0116</name>
</gene>
<dbReference type="InterPro" id="IPR036237">
    <property type="entry name" value="Xyl_isomerase-like_sf"/>
</dbReference>
<dbReference type="Proteomes" id="UP000010880">
    <property type="component" value="Chromosome"/>
</dbReference>
<organism evidence="2 3">
    <name type="scientific">Halobacteroides halobius (strain ATCC 35273 / DSM 5150 / MD-1)</name>
    <dbReference type="NCBI Taxonomy" id="748449"/>
    <lineage>
        <taxon>Bacteria</taxon>
        <taxon>Bacillati</taxon>
        <taxon>Bacillota</taxon>
        <taxon>Clostridia</taxon>
        <taxon>Halanaerobiales</taxon>
        <taxon>Halobacteroidaceae</taxon>
        <taxon>Halobacteroides</taxon>
    </lineage>
</organism>
<dbReference type="RefSeq" id="WP_015325864.1">
    <property type="nucleotide sequence ID" value="NC_019978.1"/>
</dbReference>
<evidence type="ECO:0000313" key="3">
    <source>
        <dbReference type="Proteomes" id="UP000010880"/>
    </source>
</evidence>
<dbReference type="STRING" id="748449.Halha_0116"/>
<dbReference type="KEGG" id="hhl:Halha_0116"/>
<dbReference type="PANTHER" id="PTHR12110:SF21">
    <property type="entry name" value="XYLOSE ISOMERASE-LIKE TIM BARREL DOMAIN-CONTAINING PROTEIN"/>
    <property type="match status" value="1"/>
</dbReference>